<comment type="caution">
    <text evidence="2">The sequence shown here is derived from an EMBL/GenBank/DDBJ whole genome shotgun (WGS) entry which is preliminary data.</text>
</comment>
<sequence length="279" mass="31503">MKFFVIMGLLLSSILISYQSQGFEGLYFRTSEGEEIKVIPQYRNQRITSISFETDCSANNGYCLSNQHTDDILEAFINSTRNQRLYTYRYVTVDPCMDPRNHCTPFSSDEIQSTDSTKGPDQLSPMRTVSSRTESNAPQNKSGPLETGLEHFFQQLGTSSATLLIEYLKSFNGQGDAPLISINQYRLSNGKKVPLSICRPSDQGCDNIDMDVTINTNSGVTVTFRERVDSAAAWSRYQTIYQSLWDFFEAGEYTCIVGNTGTESQNIMRGQLICMWNPY</sequence>
<proteinExistence type="predicted"/>
<feature type="compositionally biased region" description="Polar residues" evidence="1">
    <location>
        <begin position="104"/>
        <end position="142"/>
    </location>
</feature>
<dbReference type="EMBL" id="JWIC01000007">
    <property type="protein sequence ID" value="KID56016.1"/>
    <property type="molecule type" value="Genomic_DNA"/>
</dbReference>
<name>A0A0C1Q607_9GAMM</name>
<accession>A0A0C1Q607</accession>
<dbReference type="AlphaFoldDB" id="A0A0C1Q607"/>
<feature type="region of interest" description="Disordered" evidence="1">
    <location>
        <begin position="104"/>
        <end position="145"/>
    </location>
</feature>
<dbReference type="OrthoDB" id="6310852at2"/>
<gene>
    <name evidence="2" type="ORF">JF50_17015</name>
</gene>
<dbReference type="RefSeq" id="WP_039610588.1">
    <property type="nucleotide sequence ID" value="NZ_JWIC01000007.1"/>
</dbReference>
<reference evidence="2 3" key="1">
    <citation type="submission" date="2014-12" db="EMBL/GenBank/DDBJ databases">
        <title>Draft Genome Sequence of Pseudoalteromonas luteoviolacea HI1.</title>
        <authorList>
            <person name="Asahina A.Y."/>
            <person name="Hadfield M.G."/>
        </authorList>
    </citation>
    <scope>NUCLEOTIDE SEQUENCE [LARGE SCALE GENOMIC DNA]</scope>
    <source>
        <strain evidence="2 3">HI1</strain>
    </source>
</reference>
<protein>
    <submittedName>
        <fullName evidence="2">Uncharacterized protein</fullName>
    </submittedName>
</protein>
<evidence type="ECO:0000313" key="3">
    <source>
        <dbReference type="Proteomes" id="UP000031327"/>
    </source>
</evidence>
<dbReference type="Proteomes" id="UP000031327">
    <property type="component" value="Unassembled WGS sequence"/>
</dbReference>
<evidence type="ECO:0000313" key="2">
    <source>
        <dbReference type="EMBL" id="KID56016.1"/>
    </source>
</evidence>
<evidence type="ECO:0000256" key="1">
    <source>
        <dbReference type="SAM" id="MobiDB-lite"/>
    </source>
</evidence>
<organism evidence="2 3">
    <name type="scientific">Pseudoalteromonas luteoviolacea</name>
    <dbReference type="NCBI Taxonomy" id="43657"/>
    <lineage>
        <taxon>Bacteria</taxon>
        <taxon>Pseudomonadati</taxon>
        <taxon>Pseudomonadota</taxon>
        <taxon>Gammaproteobacteria</taxon>
        <taxon>Alteromonadales</taxon>
        <taxon>Pseudoalteromonadaceae</taxon>
        <taxon>Pseudoalteromonas</taxon>
    </lineage>
</organism>